<reference evidence="1" key="1">
    <citation type="submission" date="2019-08" db="EMBL/GenBank/DDBJ databases">
        <authorList>
            <person name="Kucharzyk K."/>
            <person name="Murdoch R.W."/>
            <person name="Higgins S."/>
            <person name="Loffler F."/>
        </authorList>
    </citation>
    <scope>NUCLEOTIDE SEQUENCE</scope>
</reference>
<evidence type="ECO:0000313" key="1">
    <source>
        <dbReference type="EMBL" id="MPM59911.1"/>
    </source>
</evidence>
<gene>
    <name evidence="1" type="ORF">SDC9_106757</name>
</gene>
<name>A0A645B5L9_9ZZZZ</name>
<proteinExistence type="predicted"/>
<protein>
    <submittedName>
        <fullName evidence="1">Uncharacterized protein</fullName>
    </submittedName>
</protein>
<organism evidence="1">
    <name type="scientific">bioreactor metagenome</name>
    <dbReference type="NCBI Taxonomy" id="1076179"/>
    <lineage>
        <taxon>unclassified sequences</taxon>
        <taxon>metagenomes</taxon>
        <taxon>ecological metagenomes</taxon>
    </lineage>
</organism>
<dbReference type="AlphaFoldDB" id="A0A645B5L9"/>
<sequence>MAFSIRAMLKLNGQTIPELLHQSAPTTSSLTLGSISFTFSPSTISMSFTPLFNPLSYSSCICFISFSLKAKTNDPLFLYSTLNSSQMLGYILQPRTFSLAFNVPSFASNPPCTIALLALVVPWQTSTPFSKTTVFKSYFDSCLAIALPEIPAPIIATSNILLPPFCPQKNRESPYNHL</sequence>
<dbReference type="EMBL" id="VSSQ01017519">
    <property type="protein sequence ID" value="MPM59911.1"/>
    <property type="molecule type" value="Genomic_DNA"/>
</dbReference>
<accession>A0A645B5L9</accession>
<comment type="caution">
    <text evidence="1">The sequence shown here is derived from an EMBL/GenBank/DDBJ whole genome shotgun (WGS) entry which is preliminary data.</text>
</comment>